<reference evidence="3" key="1">
    <citation type="submission" date="2021-01" db="EMBL/GenBank/DDBJ databases">
        <authorList>
            <consortium name="Aspergillus puulaauensis MK2 genome sequencing consortium"/>
            <person name="Kazuki M."/>
            <person name="Futagami T."/>
        </authorList>
    </citation>
    <scope>NUCLEOTIDE SEQUENCE</scope>
    <source>
        <strain evidence="3">MK2</strain>
    </source>
</reference>
<name>A0A7R7XFB0_9EURO</name>
<evidence type="ECO:0000256" key="1">
    <source>
        <dbReference type="SAM" id="Phobius"/>
    </source>
</evidence>
<dbReference type="OrthoDB" id="3565018at2759"/>
<dbReference type="RefSeq" id="XP_041552524.1">
    <property type="nucleotide sequence ID" value="XM_041699439.1"/>
</dbReference>
<keyword evidence="1" id="KW-1133">Transmembrane helix</keyword>
<dbReference type="PANTHER" id="PTHR35186">
    <property type="entry name" value="ANK_REP_REGION DOMAIN-CONTAINING PROTEIN"/>
    <property type="match status" value="1"/>
</dbReference>
<protein>
    <recommendedName>
        <fullName evidence="2">DUF7580 domain-containing protein</fullName>
    </recommendedName>
</protein>
<keyword evidence="1" id="KW-0812">Transmembrane</keyword>
<sequence>MSGLEIVGVVLGAIPIAVAAIETYKRRQNRIKFRNKAPFIMKLISSLNAQHWILLSDIQRTLNNAGVEYDRSNPQLSLAIFQDRDIAEAVDEYLDQDRGIYYDAIRRCHRVLAELVGSIEGLDPVPQSLTDLVKTYKTNDGLYEFPKKLRFPLKRDALDRQIREMEQATSILGRITDNMAALRVQAPLQSTSRQVAVLASALNTMRQHARNLYSAISAAYQSQCHTRHEARLFLRSCSNVVEKKSTLKVKKDMSFTVLFSPAISLSNTLPSYRSDIKVLNGEATANTCPAATSTQTRTRSTFDDICGSIRKAKERGLVLDIYLSDNRYLSYSHVHGSRSSKSPHIMVESDAFMTLEELFMDKSSTPWLQNHRMALSLVIVSSLMQLITTPWLRVPLTSSSVRFARSALDIARLDLSAIPEPFVEEEFCRSNGFMTTCRDCNVRQYMIELGILLLEIEHWKTAEEYKQELLSHGQPVPASRYDLASSWLGASMYHVLQFHHEVITRCVECTFDTNHSTLSWDDPALRKSIAEYVLKPLQDNCLQQLR</sequence>
<dbReference type="PANTHER" id="PTHR35186:SF4">
    <property type="entry name" value="PRION-INHIBITION AND PROPAGATION HELO DOMAIN-CONTAINING PROTEIN"/>
    <property type="match status" value="1"/>
</dbReference>
<accession>A0A7R7XFB0</accession>
<feature type="transmembrane region" description="Helical" evidence="1">
    <location>
        <begin position="6"/>
        <end position="24"/>
    </location>
</feature>
<dbReference type="Proteomes" id="UP000654913">
    <property type="component" value="Chromosome 2"/>
</dbReference>
<gene>
    <name evidence="3" type="ORF">APUU_20762A</name>
</gene>
<dbReference type="InterPro" id="IPR056002">
    <property type="entry name" value="DUF7580"/>
</dbReference>
<dbReference type="EMBL" id="AP024444">
    <property type="protein sequence ID" value="BCS20330.1"/>
    <property type="molecule type" value="Genomic_DNA"/>
</dbReference>
<dbReference type="AlphaFoldDB" id="A0A7R7XFB0"/>
<evidence type="ECO:0000313" key="3">
    <source>
        <dbReference type="EMBL" id="BCS20330.1"/>
    </source>
</evidence>
<feature type="domain" description="DUF7580" evidence="2">
    <location>
        <begin position="203"/>
        <end position="541"/>
    </location>
</feature>
<organism evidence="3 4">
    <name type="scientific">Aspergillus puulaauensis</name>
    <dbReference type="NCBI Taxonomy" id="1220207"/>
    <lineage>
        <taxon>Eukaryota</taxon>
        <taxon>Fungi</taxon>
        <taxon>Dikarya</taxon>
        <taxon>Ascomycota</taxon>
        <taxon>Pezizomycotina</taxon>
        <taxon>Eurotiomycetes</taxon>
        <taxon>Eurotiomycetidae</taxon>
        <taxon>Eurotiales</taxon>
        <taxon>Aspergillaceae</taxon>
        <taxon>Aspergillus</taxon>
    </lineage>
</organism>
<dbReference type="KEGG" id="apuu:APUU_20762A"/>
<reference evidence="3" key="2">
    <citation type="submission" date="2021-02" db="EMBL/GenBank/DDBJ databases">
        <title>Aspergillus puulaauensis MK2 genome sequence.</title>
        <authorList>
            <person name="Futagami T."/>
            <person name="Mori K."/>
            <person name="Kadooka C."/>
            <person name="Tanaka T."/>
        </authorList>
    </citation>
    <scope>NUCLEOTIDE SEQUENCE</scope>
    <source>
        <strain evidence="3">MK2</strain>
    </source>
</reference>
<keyword evidence="1" id="KW-0472">Membrane</keyword>
<proteinExistence type="predicted"/>
<dbReference type="GeneID" id="64970335"/>
<evidence type="ECO:0000259" key="2">
    <source>
        <dbReference type="Pfam" id="PF24476"/>
    </source>
</evidence>
<evidence type="ECO:0000313" key="4">
    <source>
        <dbReference type="Proteomes" id="UP000654913"/>
    </source>
</evidence>
<dbReference type="Pfam" id="PF24476">
    <property type="entry name" value="DUF7580"/>
    <property type="match status" value="1"/>
</dbReference>
<keyword evidence="4" id="KW-1185">Reference proteome</keyword>